<dbReference type="Pfam" id="PF00106">
    <property type="entry name" value="adh_short"/>
    <property type="match status" value="1"/>
</dbReference>
<dbReference type="FunCoup" id="A0A2P6NDC7">
    <property type="interactions" value="46"/>
</dbReference>
<dbReference type="CDD" id="cd05374">
    <property type="entry name" value="17beta-HSD-like_SDR_c"/>
    <property type="match status" value="1"/>
</dbReference>
<proteinExistence type="inferred from homology"/>
<dbReference type="SMART" id="SM00678">
    <property type="entry name" value="WWE"/>
    <property type="match status" value="1"/>
</dbReference>
<gene>
    <name evidence="6" type="ORF">PROFUN_10457</name>
</gene>
<dbReference type="InterPro" id="IPR057326">
    <property type="entry name" value="KR_dom"/>
</dbReference>
<dbReference type="GO" id="GO:0016491">
    <property type="term" value="F:oxidoreductase activity"/>
    <property type="evidence" value="ECO:0007669"/>
    <property type="project" value="UniProtKB-KW"/>
</dbReference>
<dbReference type="InterPro" id="IPR002347">
    <property type="entry name" value="SDR_fam"/>
</dbReference>
<dbReference type="InterPro" id="IPR051911">
    <property type="entry name" value="SDR_oxidoreductase"/>
</dbReference>
<keyword evidence="7" id="KW-1185">Reference proteome</keyword>
<evidence type="ECO:0000259" key="4">
    <source>
        <dbReference type="PROSITE" id="PS50918"/>
    </source>
</evidence>
<comment type="caution">
    <text evidence="6">The sequence shown here is derived from an EMBL/GenBank/DDBJ whole genome shotgun (WGS) entry which is preliminary data.</text>
</comment>
<dbReference type="GO" id="GO:0006334">
    <property type="term" value="P:nucleosome assembly"/>
    <property type="evidence" value="ECO:0007669"/>
    <property type="project" value="InterPro"/>
</dbReference>
<dbReference type="SMART" id="SM00822">
    <property type="entry name" value="PKS_KR"/>
    <property type="match status" value="1"/>
</dbReference>
<dbReference type="Pfam" id="PF02825">
    <property type="entry name" value="WWE"/>
    <property type="match status" value="1"/>
</dbReference>
<sequence>MVELMKTASGRIVSQKEIRSRRPAYRKLLVRALKELNKDGDPEHATSIPAVIKWISMQYEVKNIKMAGQCIWRAAQKAVEENKLKQVRRSFILCNKKRNQRETKRRTTARRSKRREDQPRSTESPVVERSLEPEKLPRVNGLKHDHMWQFETRNYGWVDYQPDASDTVEDVYQDYLSNRGHTDVRAVRSGRWEYLVDFLAMKQTNIHHDSHTIRNIRRIPRTRLELVLRESAHLSVFPDVSRSQTKNNKELNPMSKQLVWFITGASRGLGKSLAEEAVARGDIVLGTARNTSVEIKGVTLFKLDVSASQEEIDRVAKEALALHGRVDVLVNNAGYGQLGPVEHVTESAARDQFETNFFGAWKVIKAFLPSFREKKSGHVINISSVAGIAPGAGSGIYAASKFALEGLSEALVQEMAPFNVKVTIVEPGGFRTEFLSASSIRKDEKRDPAYDETANKVISTLESMEGKQRGDPAKASKAIVDVAKESNPPLRLILGPDAFSRTQAKLNRLNEEMARYEKVTNGTDF</sequence>
<accession>A0A2P6NDC7</accession>
<dbReference type="Pfam" id="PF00538">
    <property type="entry name" value="Linker_histone"/>
    <property type="match status" value="1"/>
</dbReference>
<dbReference type="Gene3D" id="3.40.50.720">
    <property type="entry name" value="NAD(P)-binding Rossmann-like Domain"/>
    <property type="match status" value="1"/>
</dbReference>
<evidence type="ECO:0000259" key="5">
    <source>
        <dbReference type="PROSITE" id="PS51504"/>
    </source>
</evidence>
<dbReference type="PRINTS" id="PR00081">
    <property type="entry name" value="GDHRDH"/>
</dbReference>
<dbReference type="InterPro" id="IPR036388">
    <property type="entry name" value="WH-like_DNA-bd_sf"/>
</dbReference>
<dbReference type="Gene3D" id="3.30.720.50">
    <property type="match status" value="1"/>
</dbReference>
<dbReference type="SUPFAM" id="SSF117839">
    <property type="entry name" value="WWE domain"/>
    <property type="match status" value="1"/>
</dbReference>
<dbReference type="GO" id="GO:0000786">
    <property type="term" value="C:nucleosome"/>
    <property type="evidence" value="ECO:0007669"/>
    <property type="project" value="InterPro"/>
</dbReference>
<dbReference type="InterPro" id="IPR005818">
    <property type="entry name" value="Histone_H1/H5_H15"/>
</dbReference>
<dbReference type="PANTHER" id="PTHR43976:SF16">
    <property type="entry name" value="SHORT-CHAIN DEHYDROGENASE_REDUCTASE FAMILY PROTEIN"/>
    <property type="match status" value="1"/>
</dbReference>
<dbReference type="EMBL" id="MDYQ01000112">
    <property type="protein sequence ID" value="PRP81963.1"/>
    <property type="molecule type" value="Genomic_DNA"/>
</dbReference>
<dbReference type="InterPro" id="IPR037197">
    <property type="entry name" value="WWE_dom_sf"/>
</dbReference>
<dbReference type="PANTHER" id="PTHR43976">
    <property type="entry name" value="SHORT CHAIN DEHYDROGENASE"/>
    <property type="match status" value="1"/>
</dbReference>
<evidence type="ECO:0000256" key="1">
    <source>
        <dbReference type="ARBA" id="ARBA00006484"/>
    </source>
</evidence>
<dbReference type="Proteomes" id="UP000241769">
    <property type="component" value="Unassembled WGS sequence"/>
</dbReference>
<dbReference type="AlphaFoldDB" id="A0A2P6NDC7"/>
<dbReference type="GO" id="GO:0008270">
    <property type="term" value="F:zinc ion binding"/>
    <property type="evidence" value="ECO:0007669"/>
    <property type="project" value="InterPro"/>
</dbReference>
<dbReference type="InterPro" id="IPR018123">
    <property type="entry name" value="WWE-dom_subgr"/>
</dbReference>
<keyword evidence="2" id="KW-0560">Oxidoreductase</keyword>
<evidence type="ECO:0000313" key="6">
    <source>
        <dbReference type="EMBL" id="PRP81963.1"/>
    </source>
</evidence>
<name>A0A2P6NDC7_9EUKA</name>
<comment type="similarity">
    <text evidence="1">Belongs to the short-chain dehydrogenases/reductases (SDR) family.</text>
</comment>
<dbReference type="Gene3D" id="1.10.10.10">
    <property type="entry name" value="Winged helix-like DNA-binding domain superfamily/Winged helix DNA-binding domain"/>
    <property type="match status" value="1"/>
</dbReference>
<evidence type="ECO:0000256" key="2">
    <source>
        <dbReference type="ARBA" id="ARBA00023002"/>
    </source>
</evidence>
<reference evidence="6 7" key="1">
    <citation type="journal article" date="2018" name="Genome Biol. Evol.">
        <title>Multiple Roots of Fruiting Body Formation in Amoebozoa.</title>
        <authorList>
            <person name="Hillmann F."/>
            <person name="Forbes G."/>
            <person name="Novohradska S."/>
            <person name="Ferling I."/>
            <person name="Riege K."/>
            <person name="Groth M."/>
            <person name="Westermann M."/>
            <person name="Marz M."/>
            <person name="Spaller T."/>
            <person name="Winckler T."/>
            <person name="Schaap P."/>
            <person name="Glockner G."/>
        </authorList>
    </citation>
    <scope>NUCLEOTIDE SEQUENCE [LARGE SCALE GENOMIC DNA]</scope>
    <source>
        <strain evidence="6 7">Jena</strain>
    </source>
</reference>
<dbReference type="GO" id="GO:0003677">
    <property type="term" value="F:DNA binding"/>
    <property type="evidence" value="ECO:0007669"/>
    <property type="project" value="InterPro"/>
</dbReference>
<protein>
    <submittedName>
        <fullName evidence="6">Oxidoreductase YusZ</fullName>
    </submittedName>
</protein>
<feature type="compositionally biased region" description="Basic residues" evidence="3">
    <location>
        <begin position="95"/>
        <end position="113"/>
    </location>
</feature>
<dbReference type="SUPFAM" id="SSF51735">
    <property type="entry name" value="NAD(P)-binding Rossmann-fold domains"/>
    <property type="match status" value="1"/>
</dbReference>
<feature type="region of interest" description="Disordered" evidence="3">
    <location>
        <begin position="95"/>
        <end position="134"/>
    </location>
</feature>
<organism evidence="6 7">
    <name type="scientific">Planoprotostelium fungivorum</name>
    <dbReference type="NCBI Taxonomy" id="1890364"/>
    <lineage>
        <taxon>Eukaryota</taxon>
        <taxon>Amoebozoa</taxon>
        <taxon>Evosea</taxon>
        <taxon>Variosea</taxon>
        <taxon>Cavosteliida</taxon>
        <taxon>Cavosteliaceae</taxon>
        <taxon>Planoprotostelium</taxon>
    </lineage>
</organism>
<feature type="domain" description="WWE" evidence="4">
    <location>
        <begin position="134"/>
        <end position="218"/>
    </location>
</feature>
<dbReference type="PROSITE" id="PS51504">
    <property type="entry name" value="H15"/>
    <property type="match status" value="1"/>
</dbReference>
<dbReference type="InParanoid" id="A0A2P6NDC7"/>
<dbReference type="PRINTS" id="PR00080">
    <property type="entry name" value="SDRFAMILY"/>
</dbReference>
<evidence type="ECO:0000256" key="3">
    <source>
        <dbReference type="SAM" id="MobiDB-lite"/>
    </source>
</evidence>
<dbReference type="InterPro" id="IPR036291">
    <property type="entry name" value="NAD(P)-bd_dom_sf"/>
</dbReference>
<dbReference type="OrthoDB" id="13950at2759"/>
<evidence type="ECO:0000313" key="7">
    <source>
        <dbReference type="Proteomes" id="UP000241769"/>
    </source>
</evidence>
<feature type="domain" description="H15" evidence="5">
    <location>
        <begin position="21"/>
        <end position="95"/>
    </location>
</feature>
<dbReference type="STRING" id="1890364.A0A2P6NDC7"/>
<dbReference type="InterPro" id="IPR004170">
    <property type="entry name" value="WWE_dom"/>
</dbReference>
<dbReference type="PROSITE" id="PS50918">
    <property type="entry name" value="WWE"/>
    <property type="match status" value="1"/>
</dbReference>